<dbReference type="AlphaFoldDB" id="A0A0D0CDT9"/>
<dbReference type="HOGENOM" id="CLU_070856_1_0_1"/>
<keyword evidence="2" id="KW-1185">Reference proteome</keyword>
<protein>
    <submittedName>
        <fullName evidence="1">Uncharacterized protein</fullName>
    </submittedName>
</protein>
<gene>
    <name evidence="1" type="ORF">GYMLUDRAFT_244212</name>
</gene>
<evidence type="ECO:0000313" key="2">
    <source>
        <dbReference type="Proteomes" id="UP000053593"/>
    </source>
</evidence>
<accession>A0A0D0CDT9</accession>
<organism evidence="1 2">
    <name type="scientific">Collybiopsis luxurians FD-317 M1</name>
    <dbReference type="NCBI Taxonomy" id="944289"/>
    <lineage>
        <taxon>Eukaryota</taxon>
        <taxon>Fungi</taxon>
        <taxon>Dikarya</taxon>
        <taxon>Basidiomycota</taxon>
        <taxon>Agaricomycotina</taxon>
        <taxon>Agaricomycetes</taxon>
        <taxon>Agaricomycetidae</taxon>
        <taxon>Agaricales</taxon>
        <taxon>Marasmiineae</taxon>
        <taxon>Omphalotaceae</taxon>
        <taxon>Collybiopsis</taxon>
        <taxon>Collybiopsis luxurians</taxon>
    </lineage>
</organism>
<name>A0A0D0CDT9_9AGAR</name>
<dbReference type="Proteomes" id="UP000053593">
    <property type="component" value="Unassembled WGS sequence"/>
</dbReference>
<evidence type="ECO:0000313" key="1">
    <source>
        <dbReference type="EMBL" id="KIK60639.1"/>
    </source>
</evidence>
<sequence length="182" mass="20577">MLKSIDNSFGELAQYTVSCIDELTQNLGIYDNGPTFDRLCQGHFASQLSEVNPFLGDTGIHLAGYDQSISLMEEALLKLKSAWAGLKRSMNVALSLCTPIRRLPKDILVKTFVIYTEESWPNRWLFLGKRHDYFVTLTSEDWGSGTYPCIRGPNSKISQICSVRYSRCYSRILLSGPPYLFS</sequence>
<proteinExistence type="predicted"/>
<dbReference type="EMBL" id="KN834774">
    <property type="protein sequence ID" value="KIK60639.1"/>
    <property type="molecule type" value="Genomic_DNA"/>
</dbReference>
<reference evidence="1 2" key="1">
    <citation type="submission" date="2014-04" db="EMBL/GenBank/DDBJ databases">
        <title>Evolutionary Origins and Diversification of the Mycorrhizal Mutualists.</title>
        <authorList>
            <consortium name="DOE Joint Genome Institute"/>
            <consortium name="Mycorrhizal Genomics Consortium"/>
            <person name="Kohler A."/>
            <person name="Kuo A."/>
            <person name="Nagy L.G."/>
            <person name="Floudas D."/>
            <person name="Copeland A."/>
            <person name="Barry K.W."/>
            <person name="Cichocki N."/>
            <person name="Veneault-Fourrey C."/>
            <person name="LaButti K."/>
            <person name="Lindquist E.A."/>
            <person name="Lipzen A."/>
            <person name="Lundell T."/>
            <person name="Morin E."/>
            <person name="Murat C."/>
            <person name="Riley R."/>
            <person name="Ohm R."/>
            <person name="Sun H."/>
            <person name="Tunlid A."/>
            <person name="Henrissat B."/>
            <person name="Grigoriev I.V."/>
            <person name="Hibbett D.S."/>
            <person name="Martin F."/>
        </authorList>
    </citation>
    <scope>NUCLEOTIDE SEQUENCE [LARGE SCALE GENOMIC DNA]</scope>
    <source>
        <strain evidence="1 2">FD-317 M1</strain>
    </source>
</reference>